<dbReference type="Proteomes" id="UP000789342">
    <property type="component" value="Unassembled WGS sequence"/>
</dbReference>
<proteinExistence type="inferred from homology"/>
<reference evidence="5" key="1">
    <citation type="submission" date="2021-06" db="EMBL/GenBank/DDBJ databases">
        <authorList>
            <person name="Kallberg Y."/>
            <person name="Tangrot J."/>
            <person name="Rosling A."/>
        </authorList>
    </citation>
    <scope>NUCLEOTIDE SEQUENCE</scope>
    <source>
        <strain evidence="5">CL551</strain>
    </source>
</reference>
<evidence type="ECO:0000256" key="1">
    <source>
        <dbReference type="ARBA" id="ARBA00004173"/>
    </source>
</evidence>
<protein>
    <submittedName>
        <fullName evidence="5">2512_t:CDS:1</fullName>
    </submittedName>
</protein>
<dbReference type="GO" id="GO:0005739">
    <property type="term" value="C:mitochondrion"/>
    <property type="evidence" value="ECO:0007669"/>
    <property type="project" value="UniProtKB-SubCell"/>
</dbReference>
<comment type="similarity">
    <text evidence="2">Belongs to the cytochrome c oxidase subunit 6B family.</text>
</comment>
<evidence type="ECO:0000256" key="3">
    <source>
        <dbReference type="ARBA" id="ARBA00023128"/>
    </source>
</evidence>
<comment type="subcellular location">
    <subcellularLocation>
        <location evidence="1">Mitochondrion</location>
    </subcellularLocation>
</comment>
<keyword evidence="6" id="KW-1185">Reference proteome</keyword>
<feature type="non-terminal residue" evidence="5">
    <location>
        <position position="72"/>
    </location>
</feature>
<accession>A0A9N9INZ6</accession>
<organism evidence="5 6">
    <name type="scientific">Acaulospora morrowiae</name>
    <dbReference type="NCBI Taxonomy" id="94023"/>
    <lineage>
        <taxon>Eukaryota</taxon>
        <taxon>Fungi</taxon>
        <taxon>Fungi incertae sedis</taxon>
        <taxon>Mucoromycota</taxon>
        <taxon>Glomeromycotina</taxon>
        <taxon>Glomeromycetes</taxon>
        <taxon>Diversisporales</taxon>
        <taxon>Acaulosporaceae</taxon>
        <taxon>Acaulospora</taxon>
    </lineage>
</organism>
<evidence type="ECO:0000313" key="5">
    <source>
        <dbReference type="EMBL" id="CAG8745311.1"/>
    </source>
</evidence>
<dbReference type="Gene3D" id="1.10.10.140">
    <property type="entry name" value="Cytochrome c oxidase, subunit VIb"/>
    <property type="match status" value="1"/>
</dbReference>
<dbReference type="EMBL" id="CAJVPV010032642">
    <property type="protein sequence ID" value="CAG8745311.1"/>
    <property type="molecule type" value="Genomic_DNA"/>
</dbReference>
<evidence type="ECO:0000313" key="6">
    <source>
        <dbReference type="Proteomes" id="UP000789342"/>
    </source>
</evidence>
<dbReference type="PANTHER" id="PTHR47677">
    <property type="entry name" value="CYTOCHROME C OXIDASE ASSEMBLY FACTOR 6"/>
    <property type="match status" value="1"/>
</dbReference>
<comment type="caution">
    <text evidence="5">The sequence shown here is derived from an EMBL/GenBank/DDBJ whole genome shotgun (WGS) entry which is preliminary data.</text>
</comment>
<keyword evidence="4" id="KW-1015">Disulfide bond</keyword>
<sequence length="72" mass="8330">MTTSGKQPSVAPDRKRRETCWKIRDEFFSCLDSALIDDPTKIDSDESIQLIARKGGCWKLKQDYEEACMNSW</sequence>
<dbReference type="InterPro" id="IPR048280">
    <property type="entry name" value="COX6B-like"/>
</dbReference>
<evidence type="ECO:0000256" key="2">
    <source>
        <dbReference type="ARBA" id="ARBA00006425"/>
    </source>
</evidence>
<dbReference type="Pfam" id="PF02297">
    <property type="entry name" value="COX6B"/>
    <property type="match status" value="1"/>
</dbReference>
<dbReference type="InterPro" id="IPR048281">
    <property type="entry name" value="COA6_fun"/>
</dbReference>
<dbReference type="InterPro" id="IPR036549">
    <property type="entry name" value="CX6/COA6-like_sf"/>
</dbReference>
<keyword evidence="3" id="KW-0496">Mitochondrion</keyword>
<dbReference type="AlphaFoldDB" id="A0A9N9INZ6"/>
<name>A0A9N9INZ6_9GLOM</name>
<dbReference type="PANTHER" id="PTHR47677:SF1">
    <property type="entry name" value="CYTOCHROME C OXIDASE ASSEMBLY FACTOR 6"/>
    <property type="match status" value="1"/>
</dbReference>
<dbReference type="OrthoDB" id="5545577at2759"/>
<evidence type="ECO:0000256" key="4">
    <source>
        <dbReference type="ARBA" id="ARBA00023157"/>
    </source>
</evidence>
<gene>
    <name evidence="5" type="ORF">AMORRO_LOCUS14993</name>
</gene>